<proteinExistence type="predicted"/>
<evidence type="ECO:0008006" key="3">
    <source>
        <dbReference type="Google" id="ProtNLM"/>
    </source>
</evidence>
<dbReference type="EMBL" id="AESD01000544">
    <property type="protein sequence ID" value="EHJ11566.1"/>
    <property type="molecule type" value="Genomic_DNA"/>
</dbReference>
<evidence type="ECO:0000313" key="1">
    <source>
        <dbReference type="EMBL" id="EHJ11566.1"/>
    </source>
</evidence>
<gene>
    <name evidence="1" type="ORF">CWATWH0003_3711</name>
</gene>
<evidence type="ECO:0000313" key="2">
    <source>
        <dbReference type="Proteomes" id="UP000003477"/>
    </source>
</evidence>
<comment type="caution">
    <text evidence="1">The sequence shown here is derived from an EMBL/GenBank/DDBJ whole genome shotgun (WGS) entry which is preliminary data.</text>
</comment>
<dbReference type="SUPFAM" id="SSF143011">
    <property type="entry name" value="RelE-like"/>
    <property type="match status" value="1"/>
</dbReference>
<name>G5J8C9_CROWT</name>
<accession>G5J8C9</accession>
<protein>
    <recommendedName>
        <fullName evidence="3">Addiction module antitoxin</fullName>
    </recommendedName>
</protein>
<sequence>MVEIRFTEPFRKRIKKLAKRYRSIQKDIAPIIKQLQEGILIGEQITDIKATVFKVRAKNSDIPSGKSGGYRLIYQVISPTLILLLVIYAKSDQITISSTEIKRLIQETFNQ</sequence>
<dbReference type="InterPro" id="IPR035093">
    <property type="entry name" value="RelE/ParE_toxin_dom_sf"/>
</dbReference>
<dbReference type="GeneID" id="88767222"/>
<dbReference type="PATRIC" id="fig|423471.3.peg.3488"/>
<dbReference type="AlphaFoldDB" id="G5J8C9"/>
<organism evidence="1 2">
    <name type="scientific">Crocosphaera watsonii WH 0003</name>
    <dbReference type="NCBI Taxonomy" id="423471"/>
    <lineage>
        <taxon>Bacteria</taxon>
        <taxon>Bacillati</taxon>
        <taxon>Cyanobacteriota</taxon>
        <taxon>Cyanophyceae</taxon>
        <taxon>Oscillatoriophycideae</taxon>
        <taxon>Chroococcales</taxon>
        <taxon>Aphanothecaceae</taxon>
        <taxon>Crocosphaera</taxon>
    </lineage>
</organism>
<reference evidence="1 2" key="1">
    <citation type="journal article" date="2011" name="Front. Microbiol.">
        <title>Two Strains of Crocosphaera watsonii with Highly Conserved Genomes are Distinguished by Strain-Specific Features.</title>
        <authorList>
            <person name="Bench S.R."/>
            <person name="Ilikchyan I.N."/>
            <person name="Tripp H.J."/>
            <person name="Zehr J.P."/>
        </authorList>
    </citation>
    <scope>NUCLEOTIDE SEQUENCE [LARGE SCALE GENOMIC DNA]</scope>
    <source>
        <strain evidence="1 2">WH 0003</strain>
    </source>
</reference>
<dbReference type="Proteomes" id="UP000003477">
    <property type="component" value="Unassembled WGS sequence"/>
</dbReference>
<dbReference type="RefSeq" id="WP_007305428.1">
    <property type="nucleotide sequence ID" value="NZ_AESD01000544.1"/>
</dbReference>